<keyword evidence="3" id="KW-0677">Repeat</keyword>
<dbReference type="PROSITE" id="PS51740">
    <property type="entry name" value="SPOVT_ABRB"/>
    <property type="match status" value="2"/>
</dbReference>
<dbReference type="HAMAP" id="MF_01008">
    <property type="entry name" value="MraZ"/>
    <property type="match status" value="1"/>
</dbReference>
<dbReference type="AlphaFoldDB" id="H9UKX9"/>
<protein>
    <recommendedName>
        <fullName evidence="1 7">Transcriptional regulator MraZ</fullName>
    </recommendedName>
</protein>
<evidence type="ECO:0000313" key="10">
    <source>
        <dbReference type="Proteomes" id="UP000007383"/>
    </source>
</evidence>
<keyword evidence="4 7" id="KW-0805">Transcription regulation</keyword>
<evidence type="ECO:0000256" key="3">
    <source>
        <dbReference type="ARBA" id="ARBA00022737"/>
    </source>
</evidence>
<dbReference type="InterPro" id="IPR007159">
    <property type="entry name" value="SpoVT-AbrB_dom"/>
</dbReference>
<evidence type="ECO:0000256" key="1">
    <source>
        <dbReference type="ARBA" id="ARBA00013860"/>
    </source>
</evidence>
<dbReference type="SUPFAM" id="SSF89447">
    <property type="entry name" value="AbrB/MazE/MraZ-like"/>
    <property type="match status" value="1"/>
</dbReference>
<dbReference type="Proteomes" id="UP000007383">
    <property type="component" value="Chromosome"/>
</dbReference>
<comment type="subcellular location">
    <subcellularLocation>
        <location evidence="7">Cytoplasm</location>
        <location evidence="7">Nucleoid</location>
    </subcellularLocation>
</comment>
<dbReference type="GO" id="GO:2000143">
    <property type="term" value="P:negative regulation of DNA-templated transcription initiation"/>
    <property type="evidence" value="ECO:0007669"/>
    <property type="project" value="TreeGrafter"/>
</dbReference>
<dbReference type="InterPro" id="IPR035644">
    <property type="entry name" value="MraZ_C"/>
</dbReference>
<dbReference type="InterPro" id="IPR035642">
    <property type="entry name" value="MraZ_N"/>
</dbReference>
<dbReference type="CDD" id="cd16320">
    <property type="entry name" value="MraZ_N"/>
    <property type="match status" value="1"/>
</dbReference>
<dbReference type="InterPro" id="IPR020603">
    <property type="entry name" value="MraZ_dom"/>
</dbReference>
<name>H9UKX9_SPIAZ</name>
<feature type="domain" description="SpoVT-AbrB" evidence="8">
    <location>
        <begin position="5"/>
        <end position="48"/>
    </location>
</feature>
<evidence type="ECO:0000256" key="7">
    <source>
        <dbReference type="HAMAP-Rule" id="MF_01008"/>
    </source>
</evidence>
<dbReference type="GO" id="GO:0003700">
    <property type="term" value="F:DNA-binding transcription factor activity"/>
    <property type="evidence" value="ECO:0007669"/>
    <property type="project" value="UniProtKB-UniRule"/>
</dbReference>
<feature type="domain" description="SpoVT-AbrB" evidence="8">
    <location>
        <begin position="78"/>
        <end position="121"/>
    </location>
</feature>
<evidence type="ECO:0000256" key="6">
    <source>
        <dbReference type="ARBA" id="ARBA00023163"/>
    </source>
</evidence>
<dbReference type="Pfam" id="PF02381">
    <property type="entry name" value="MraZ"/>
    <property type="match status" value="2"/>
</dbReference>
<dbReference type="eggNOG" id="COG2001">
    <property type="taxonomic scope" value="Bacteria"/>
</dbReference>
<keyword evidence="5 7" id="KW-0238">DNA-binding</keyword>
<sequence length="147" mass="16748">MITGDYRNTLDEKGRLLIPSRIRTELPGSCLVLTQGIEQCIWMFPPENWKRLSDSIMASTSPFNAQARLIQRRIIAPAQEVEIDKAGRITIPPSLREYSRLTKDTVILGIAQYLEIWDADEYRTYLDDKEAEFKSAAEGLGELLPFS</sequence>
<dbReference type="GO" id="GO:0000976">
    <property type="term" value="F:transcription cis-regulatory region binding"/>
    <property type="evidence" value="ECO:0007669"/>
    <property type="project" value="TreeGrafter"/>
</dbReference>
<evidence type="ECO:0000259" key="8">
    <source>
        <dbReference type="PROSITE" id="PS51740"/>
    </source>
</evidence>
<keyword evidence="10" id="KW-1185">Reference proteome</keyword>
<dbReference type="PATRIC" id="fig|889378.3.peg.2110"/>
<dbReference type="EMBL" id="CP003282">
    <property type="protein sequence ID" value="AFG38172.1"/>
    <property type="molecule type" value="Genomic_DNA"/>
</dbReference>
<evidence type="ECO:0000313" key="9">
    <source>
        <dbReference type="EMBL" id="AFG38172.1"/>
    </source>
</evidence>
<dbReference type="CDD" id="cd16321">
    <property type="entry name" value="MraZ_C"/>
    <property type="match status" value="1"/>
</dbReference>
<dbReference type="PANTHER" id="PTHR34701:SF1">
    <property type="entry name" value="TRANSCRIPTIONAL REGULATOR MRAZ"/>
    <property type="match status" value="1"/>
</dbReference>
<reference evidence="10" key="1">
    <citation type="journal article" date="2013" name="Stand. Genomic Sci.">
        <title>Complete genome sequence of the halophilic bacterium Spirochaeta africana type strain (Z-7692(T)) from the alkaline Lake Magadi in the East African Rift.</title>
        <authorList>
            <person name="Liolos K."/>
            <person name="Abt B."/>
            <person name="Scheuner C."/>
            <person name="Teshima H."/>
            <person name="Held B."/>
            <person name="Lapidus A."/>
            <person name="Nolan M."/>
            <person name="Lucas S."/>
            <person name="Deshpande S."/>
            <person name="Cheng J.F."/>
            <person name="Tapia R."/>
            <person name="Goodwin L.A."/>
            <person name="Pitluck S."/>
            <person name="Pagani I."/>
            <person name="Ivanova N."/>
            <person name="Mavromatis K."/>
            <person name="Mikhailova N."/>
            <person name="Huntemann M."/>
            <person name="Pati A."/>
            <person name="Chen A."/>
            <person name="Palaniappan K."/>
            <person name="Land M."/>
            <person name="Rohde M."/>
            <person name="Tindall B.J."/>
            <person name="Detter J.C."/>
            <person name="Goker M."/>
            <person name="Bristow J."/>
            <person name="Eisen J.A."/>
            <person name="Markowitz V."/>
            <person name="Hugenholtz P."/>
            <person name="Woyke T."/>
            <person name="Klenk H.P."/>
            <person name="Kyrpides N.C."/>
        </authorList>
    </citation>
    <scope>NUCLEOTIDE SEQUENCE</scope>
    <source>
        <strain evidence="10">ATCC 700263 / DSM 8902 / Z-7692</strain>
    </source>
</reference>
<dbReference type="GO" id="GO:0005737">
    <property type="term" value="C:cytoplasm"/>
    <property type="evidence" value="ECO:0007669"/>
    <property type="project" value="UniProtKB-UniRule"/>
</dbReference>
<comment type="similarity">
    <text evidence="7">Belongs to the MraZ family.</text>
</comment>
<dbReference type="OrthoDB" id="9807753at2"/>
<dbReference type="NCBIfam" id="TIGR00242">
    <property type="entry name" value="division/cell wall cluster transcriptional repressor MraZ"/>
    <property type="match status" value="1"/>
</dbReference>
<accession>H9UKX9</accession>
<gene>
    <name evidence="7" type="primary">mraZ</name>
    <name evidence="9" type="ordered locus">Spiaf_2124</name>
</gene>
<organism evidence="9 10">
    <name type="scientific">Spirochaeta africana (strain ATCC 700263 / DSM 8902 / Z-7692)</name>
    <dbReference type="NCBI Taxonomy" id="889378"/>
    <lineage>
        <taxon>Bacteria</taxon>
        <taxon>Pseudomonadati</taxon>
        <taxon>Spirochaetota</taxon>
        <taxon>Spirochaetia</taxon>
        <taxon>Spirochaetales</taxon>
        <taxon>Spirochaetaceae</taxon>
        <taxon>Spirochaeta</taxon>
    </lineage>
</organism>
<evidence type="ECO:0000256" key="4">
    <source>
        <dbReference type="ARBA" id="ARBA00023015"/>
    </source>
</evidence>
<dbReference type="InterPro" id="IPR038619">
    <property type="entry name" value="MraZ_sf"/>
</dbReference>
<dbReference type="InterPro" id="IPR037914">
    <property type="entry name" value="SpoVT-AbrB_sf"/>
</dbReference>
<dbReference type="KEGG" id="sfc:Spiaf_2124"/>
<comment type="subunit">
    <text evidence="7">Forms oligomers.</text>
</comment>
<dbReference type="HOGENOM" id="CLU_107907_0_2_12"/>
<evidence type="ECO:0000256" key="5">
    <source>
        <dbReference type="ARBA" id="ARBA00023125"/>
    </source>
</evidence>
<keyword evidence="2 7" id="KW-0963">Cytoplasm</keyword>
<keyword evidence="6 7" id="KW-0804">Transcription</keyword>
<dbReference type="STRING" id="889378.Spiaf_2124"/>
<dbReference type="Gene3D" id="3.40.1550.20">
    <property type="entry name" value="Transcriptional regulator MraZ domain"/>
    <property type="match status" value="1"/>
</dbReference>
<proteinExistence type="inferred from homology"/>
<dbReference type="InterPro" id="IPR003444">
    <property type="entry name" value="MraZ"/>
</dbReference>
<dbReference type="RefSeq" id="WP_014456155.1">
    <property type="nucleotide sequence ID" value="NC_017098.1"/>
</dbReference>
<dbReference type="PANTHER" id="PTHR34701">
    <property type="entry name" value="TRANSCRIPTIONAL REGULATOR MRAZ"/>
    <property type="match status" value="1"/>
</dbReference>
<dbReference type="GO" id="GO:0009295">
    <property type="term" value="C:nucleoid"/>
    <property type="evidence" value="ECO:0007669"/>
    <property type="project" value="UniProtKB-SubCell"/>
</dbReference>
<evidence type="ECO:0000256" key="2">
    <source>
        <dbReference type="ARBA" id="ARBA00022490"/>
    </source>
</evidence>